<accession>A0A4Y2CCY3</accession>
<evidence type="ECO:0000313" key="2">
    <source>
        <dbReference type="Proteomes" id="UP000499080"/>
    </source>
</evidence>
<dbReference type="AlphaFoldDB" id="A0A4Y2CCY3"/>
<keyword evidence="2" id="KW-1185">Reference proteome</keyword>
<name>A0A4Y2CCY3_ARAVE</name>
<organism evidence="1 2">
    <name type="scientific">Araneus ventricosus</name>
    <name type="common">Orbweaver spider</name>
    <name type="synonym">Epeira ventricosa</name>
    <dbReference type="NCBI Taxonomy" id="182803"/>
    <lineage>
        <taxon>Eukaryota</taxon>
        <taxon>Metazoa</taxon>
        <taxon>Ecdysozoa</taxon>
        <taxon>Arthropoda</taxon>
        <taxon>Chelicerata</taxon>
        <taxon>Arachnida</taxon>
        <taxon>Araneae</taxon>
        <taxon>Araneomorphae</taxon>
        <taxon>Entelegynae</taxon>
        <taxon>Araneoidea</taxon>
        <taxon>Araneidae</taxon>
        <taxon>Araneus</taxon>
    </lineage>
</organism>
<evidence type="ECO:0000313" key="1">
    <source>
        <dbReference type="EMBL" id="GBM01678.1"/>
    </source>
</evidence>
<dbReference type="EMBL" id="BGPR01085989">
    <property type="protein sequence ID" value="GBM01678.1"/>
    <property type="molecule type" value="Genomic_DNA"/>
</dbReference>
<reference evidence="1 2" key="1">
    <citation type="journal article" date="2019" name="Sci. Rep.">
        <title>Orb-weaving spider Araneus ventricosus genome elucidates the spidroin gene catalogue.</title>
        <authorList>
            <person name="Kono N."/>
            <person name="Nakamura H."/>
            <person name="Ohtoshi R."/>
            <person name="Moran D.A.P."/>
            <person name="Shinohara A."/>
            <person name="Yoshida Y."/>
            <person name="Fujiwara M."/>
            <person name="Mori M."/>
            <person name="Tomita M."/>
            <person name="Arakawa K."/>
        </authorList>
    </citation>
    <scope>NUCLEOTIDE SEQUENCE [LARGE SCALE GENOMIC DNA]</scope>
</reference>
<protein>
    <submittedName>
        <fullName evidence="1">Uncharacterized protein</fullName>
    </submittedName>
</protein>
<gene>
    <name evidence="1" type="ORF">AVEN_172725_1</name>
</gene>
<comment type="caution">
    <text evidence="1">The sequence shown here is derived from an EMBL/GenBank/DDBJ whole genome shotgun (WGS) entry which is preliminary data.</text>
</comment>
<proteinExistence type="predicted"/>
<dbReference type="Proteomes" id="UP000499080">
    <property type="component" value="Unassembled WGS sequence"/>
</dbReference>
<sequence length="82" mass="8674">MGIPKTTHMMRRFCIRKISPHSLVGNNNGDVAHLSSPMMDRTIVIGVVVAYPTRNGGRGTMPSNTVPVLIVAAAGHAGTQHA</sequence>